<accession>A0AAV2QXG8</accession>
<feature type="region of interest" description="Disordered" evidence="1">
    <location>
        <begin position="101"/>
        <end position="121"/>
    </location>
</feature>
<sequence>VVHFDIEYNFRPISANTEDFSSNTHTTEREVSNKDQQNRRTPSTHSQEKQPDWVGPHSFLQKPQYNGRKGVVGEPYEASLYSTPRPGPTCAQVWNHVQSRPAFVRPVRKPSPTPSPKLTLQ</sequence>
<protein>
    <submittedName>
        <fullName evidence="2">Uncharacterized protein</fullName>
    </submittedName>
</protein>
<dbReference type="Proteomes" id="UP001497623">
    <property type="component" value="Unassembled WGS sequence"/>
</dbReference>
<dbReference type="AlphaFoldDB" id="A0AAV2QXG8"/>
<dbReference type="EMBL" id="CAXKWB010012866">
    <property type="protein sequence ID" value="CAL4105770.1"/>
    <property type="molecule type" value="Genomic_DNA"/>
</dbReference>
<feature type="non-terminal residue" evidence="2">
    <location>
        <position position="121"/>
    </location>
</feature>
<name>A0AAV2QXG8_MEGNR</name>
<reference evidence="2 3" key="1">
    <citation type="submission" date="2024-05" db="EMBL/GenBank/DDBJ databases">
        <authorList>
            <person name="Wallberg A."/>
        </authorList>
    </citation>
    <scope>NUCLEOTIDE SEQUENCE [LARGE SCALE GENOMIC DNA]</scope>
</reference>
<feature type="region of interest" description="Disordered" evidence="1">
    <location>
        <begin position="14"/>
        <end position="71"/>
    </location>
</feature>
<feature type="non-terminal residue" evidence="2">
    <location>
        <position position="1"/>
    </location>
</feature>
<feature type="compositionally biased region" description="Polar residues" evidence="1">
    <location>
        <begin position="14"/>
        <end position="25"/>
    </location>
</feature>
<evidence type="ECO:0000313" key="2">
    <source>
        <dbReference type="EMBL" id="CAL4105770.1"/>
    </source>
</evidence>
<comment type="caution">
    <text evidence="2">The sequence shown here is derived from an EMBL/GenBank/DDBJ whole genome shotgun (WGS) entry which is preliminary data.</text>
</comment>
<gene>
    <name evidence="2" type="ORF">MNOR_LOCUS18172</name>
</gene>
<proteinExistence type="predicted"/>
<keyword evidence="3" id="KW-1185">Reference proteome</keyword>
<feature type="compositionally biased region" description="Basic and acidic residues" evidence="1">
    <location>
        <begin position="26"/>
        <end position="38"/>
    </location>
</feature>
<evidence type="ECO:0000256" key="1">
    <source>
        <dbReference type="SAM" id="MobiDB-lite"/>
    </source>
</evidence>
<evidence type="ECO:0000313" key="3">
    <source>
        <dbReference type="Proteomes" id="UP001497623"/>
    </source>
</evidence>
<organism evidence="2 3">
    <name type="scientific">Meganyctiphanes norvegica</name>
    <name type="common">Northern krill</name>
    <name type="synonym">Thysanopoda norvegica</name>
    <dbReference type="NCBI Taxonomy" id="48144"/>
    <lineage>
        <taxon>Eukaryota</taxon>
        <taxon>Metazoa</taxon>
        <taxon>Ecdysozoa</taxon>
        <taxon>Arthropoda</taxon>
        <taxon>Crustacea</taxon>
        <taxon>Multicrustacea</taxon>
        <taxon>Malacostraca</taxon>
        <taxon>Eumalacostraca</taxon>
        <taxon>Eucarida</taxon>
        <taxon>Euphausiacea</taxon>
        <taxon>Euphausiidae</taxon>
        <taxon>Meganyctiphanes</taxon>
    </lineage>
</organism>